<name>A0ABS4K128_9CLOT</name>
<evidence type="ECO:0000256" key="6">
    <source>
        <dbReference type="ARBA" id="ARBA00023004"/>
    </source>
</evidence>
<evidence type="ECO:0000256" key="3">
    <source>
        <dbReference type="ARBA" id="ARBA00010804"/>
    </source>
</evidence>
<comment type="cofactor">
    <cofactor evidence="1">
        <name>FMN</name>
        <dbReference type="ChEBI" id="CHEBI:58210"/>
    </cofactor>
</comment>
<comment type="caution">
    <text evidence="16">The sequence shown here is derived from an EMBL/GenBank/DDBJ whole genome shotgun (WGS) entry which is preliminary data.</text>
</comment>
<dbReference type="EMBL" id="JAGGLL010000003">
    <property type="protein sequence ID" value="MBP2020851.1"/>
    <property type="molecule type" value="Genomic_DNA"/>
</dbReference>
<dbReference type="SUPFAM" id="SSF51395">
    <property type="entry name" value="FMN-linked oxidoreductases"/>
    <property type="match status" value="1"/>
</dbReference>
<comment type="function">
    <text evidence="12">Involved in pyrimidine base degradation. Catalyzes physiologically the reduction of uracil to 5,6-dihydrouracil (DHU) by using NADH as a specific cosubstrate. It also catalyzes the reverse reaction and the reduction of thymine to 5,6-dihydrothymine (DHT).</text>
</comment>
<evidence type="ECO:0000259" key="15">
    <source>
        <dbReference type="PROSITE" id="PS51379"/>
    </source>
</evidence>
<dbReference type="SUPFAM" id="SSF54862">
    <property type="entry name" value="4Fe-4S ferredoxins"/>
    <property type="match status" value="1"/>
</dbReference>
<evidence type="ECO:0000256" key="12">
    <source>
        <dbReference type="ARBA" id="ARBA00049578"/>
    </source>
</evidence>
<comment type="subunit">
    <text evidence="13">Heterotetramer of 2 PreA and 2 PreT subunits.</text>
</comment>
<feature type="domain" description="4Fe-4S ferredoxin-type" evidence="15">
    <location>
        <begin position="303"/>
        <end position="332"/>
    </location>
</feature>
<comment type="similarity">
    <text evidence="3">Belongs to the dihydropyrimidine dehydrogenase family.</text>
</comment>
<dbReference type="InterPro" id="IPR023359">
    <property type="entry name" value="Dihydro_DH_chainA_dom2"/>
</dbReference>
<dbReference type="PANTHER" id="PTHR43073">
    <property type="entry name" value="DIHYDROPYRIMIDINE DEHYDROGENASE [NADP(+)]"/>
    <property type="match status" value="1"/>
</dbReference>
<dbReference type="InterPro" id="IPR001295">
    <property type="entry name" value="Dihydroorotate_DH_CS"/>
</dbReference>
<dbReference type="PANTHER" id="PTHR43073:SF2">
    <property type="entry name" value="DIHYDROPYRIMIDINE DEHYDROGENASE [NADP(+)]"/>
    <property type="match status" value="1"/>
</dbReference>
<proteinExistence type="inferred from homology"/>
<dbReference type="PROSITE" id="PS51379">
    <property type="entry name" value="4FE4S_FER_2"/>
    <property type="match status" value="2"/>
</dbReference>
<dbReference type="GO" id="GO:1990663">
    <property type="term" value="F:dihydroorotate dehydrogenase (fumarate) activity"/>
    <property type="evidence" value="ECO:0007669"/>
    <property type="project" value="UniProtKB-EC"/>
</dbReference>
<dbReference type="InterPro" id="IPR017900">
    <property type="entry name" value="4Fe4S_Fe_S_CS"/>
</dbReference>
<keyword evidence="4" id="KW-0479">Metal-binding</keyword>
<dbReference type="RefSeq" id="WP_021282702.1">
    <property type="nucleotide sequence ID" value="NZ_JAGGLL010000003.1"/>
</dbReference>
<dbReference type="InterPro" id="IPR005720">
    <property type="entry name" value="Dihydroorotate_DH_cat"/>
</dbReference>
<evidence type="ECO:0000256" key="1">
    <source>
        <dbReference type="ARBA" id="ARBA00001917"/>
    </source>
</evidence>
<keyword evidence="5 16" id="KW-0560">Oxidoreductase</keyword>
<evidence type="ECO:0000256" key="10">
    <source>
        <dbReference type="ARBA" id="ARBA00047685"/>
    </source>
</evidence>
<dbReference type="InterPro" id="IPR017896">
    <property type="entry name" value="4Fe4S_Fe-S-bd"/>
</dbReference>
<sequence>MNLRTSICGIELQNPLMPASGPLVGDDEKILILEQFGLGGMVTKTISVEAAVVPRPCIYGDNNKIMNAELWSEYSSEKWISEILPALKEKLKVPLIISAGYTKEDMEYLIPKLHPFAQAFEISTHYVGKDLNVIGQTVATIRKYTDKPIFMKMSPHMPDPIGFVKTAIENGANGIVAVNSLGPSMILDPMKRKVLVGNEKGQVWTSGPNIKPVALALVNMIREAFPDITIIGVGGISSADDVVEFLLAGADAVQMLSSAMIKGKDLYEKIVKDLPKTIEKYNFKSVEEIKNTKLIKEIKFEPRHPTIDEEKCNGCKLCEKVCPYFAMKVEKVAKVNRDVCFGCGLCESRCPIHSITGVL</sequence>
<evidence type="ECO:0000256" key="14">
    <source>
        <dbReference type="ARBA" id="ARBA00049728"/>
    </source>
</evidence>
<dbReference type="Proteomes" id="UP001519308">
    <property type="component" value="Unassembled WGS sequence"/>
</dbReference>
<dbReference type="Pfam" id="PF01180">
    <property type="entry name" value="DHO_dh"/>
    <property type="match status" value="1"/>
</dbReference>
<protein>
    <recommendedName>
        <fullName evidence="14">dihydrouracil dehydrogenase (NAD(+))</fullName>
        <ecNumber evidence="14">1.3.1.1</ecNumber>
    </recommendedName>
    <alternativeName>
        <fullName evidence="9">Dihydrothymine dehydrogenase</fullName>
    </alternativeName>
    <alternativeName>
        <fullName evidence="8">Dihydrouracil dehydrogenase</fullName>
    </alternativeName>
</protein>
<dbReference type="InterPro" id="IPR013785">
    <property type="entry name" value="Aldolase_TIM"/>
</dbReference>
<comment type="catalytic activity">
    <reaction evidence="10">
        <text>5,6-dihydrothymine + NAD(+) = thymine + NADH + H(+)</text>
        <dbReference type="Rhea" id="RHEA:28791"/>
        <dbReference type="ChEBI" id="CHEBI:15378"/>
        <dbReference type="ChEBI" id="CHEBI:17821"/>
        <dbReference type="ChEBI" id="CHEBI:27468"/>
        <dbReference type="ChEBI" id="CHEBI:57540"/>
        <dbReference type="ChEBI" id="CHEBI:57945"/>
        <dbReference type="EC" id="1.3.1.1"/>
    </reaction>
</comment>
<evidence type="ECO:0000256" key="7">
    <source>
        <dbReference type="ARBA" id="ARBA00023014"/>
    </source>
</evidence>
<dbReference type="Gene3D" id="3.20.20.70">
    <property type="entry name" value="Aldolase class I"/>
    <property type="match status" value="1"/>
</dbReference>
<evidence type="ECO:0000256" key="8">
    <source>
        <dbReference type="ARBA" id="ARBA00030119"/>
    </source>
</evidence>
<evidence type="ECO:0000256" key="9">
    <source>
        <dbReference type="ARBA" id="ARBA00032722"/>
    </source>
</evidence>
<evidence type="ECO:0000256" key="4">
    <source>
        <dbReference type="ARBA" id="ARBA00022723"/>
    </source>
</evidence>
<dbReference type="PROSITE" id="PS00198">
    <property type="entry name" value="4FE4S_FER_1"/>
    <property type="match status" value="2"/>
</dbReference>
<comment type="catalytic activity">
    <reaction evidence="11">
        <text>5,6-dihydrouracil + NAD(+) = uracil + NADH + H(+)</text>
        <dbReference type="Rhea" id="RHEA:20189"/>
        <dbReference type="ChEBI" id="CHEBI:15378"/>
        <dbReference type="ChEBI" id="CHEBI:15901"/>
        <dbReference type="ChEBI" id="CHEBI:17568"/>
        <dbReference type="ChEBI" id="CHEBI:57540"/>
        <dbReference type="ChEBI" id="CHEBI:57945"/>
        <dbReference type="EC" id="1.3.1.1"/>
    </reaction>
</comment>
<keyword evidence="6" id="KW-0408">Iron</keyword>
<feature type="domain" description="4Fe-4S ferredoxin-type" evidence="15">
    <location>
        <begin position="333"/>
        <end position="359"/>
    </location>
</feature>
<dbReference type="Gene3D" id="3.30.70.20">
    <property type="match status" value="1"/>
</dbReference>
<keyword evidence="7" id="KW-0411">Iron-sulfur</keyword>
<evidence type="ECO:0000313" key="17">
    <source>
        <dbReference type="Proteomes" id="UP001519308"/>
    </source>
</evidence>
<reference evidence="16 17" key="1">
    <citation type="submission" date="2021-03" db="EMBL/GenBank/DDBJ databases">
        <title>Genomic Encyclopedia of Type Strains, Phase IV (KMG-IV): sequencing the most valuable type-strain genomes for metagenomic binning, comparative biology and taxonomic classification.</title>
        <authorList>
            <person name="Goeker M."/>
        </authorList>
    </citation>
    <scope>NUCLEOTIDE SEQUENCE [LARGE SCALE GENOMIC DNA]</scope>
    <source>
        <strain evidence="16 17">DSM 28650</strain>
    </source>
</reference>
<evidence type="ECO:0000256" key="5">
    <source>
        <dbReference type="ARBA" id="ARBA00023002"/>
    </source>
</evidence>
<dbReference type="EC" id="1.3.1.1" evidence="14"/>
<evidence type="ECO:0000313" key="16">
    <source>
        <dbReference type="EMBL" id="MBP2020851.1"/>
    </source>
</evidence>
<accession>A0ABS4K128</accession>
<evidence type="ECO:0000256" key="2">
    <source>
        <dbReference type="ARBA" id="ARBA00004725"/>
    </source>
</evidence>
<dbReference type="Pfam" id="PF00037">
    <property type="entry name" value="Fer4"/>
    <property type="match status" value="2"/>
</dbReference>
<comment type="pathway">
    <text evidence="2">Pyrimidine metabolism; UMP biosynthesis via de novo pathway.</text>
</comment>
<evidence type="ECO:0000256" key="13">
    <source>
        <dbReference type="ARBA" id="ARBA00049714"/>
    </source>
</evidence>
<evidence type="ECO:0000256" key="11">
    <source>
        <dbReference type="ARBA" id="ARBA00048792"/>
    </source>
</evidence>
<keyword evidence="17" id="KW-1185">Reference proteome</keyword>
<gene>
    <name evidence="16" type="ORF">J2Z44_000635</name>
</gene>
<dbReference type="PROSITE" id="PS00912">
    <property type="entry name" value="DHODEHASE_2"/>
    <property type="match status" value="1"/>
</dbReference>
<organism evidence="16 17">
    <name type="scientific">Clostridium punense</name>
    <dbReference type="NCBI Taxonomy" id="1054297"/>
    <lineage>
        <taxon>Bacteria</taxon>
        <taxon>Bacillati</taxon>
        <taxon>Bacillota</taxon>
        <taxon>Clostridia</taxon>
        <taxon>Eubacteriales</taxon>
        <taxon>Clostridiaceae</taxon>
        <taxon>Clostridium</taxon>
    </lineage>
</organism>
<dbReference type="Gene3D" id="2.30.26.10">
    <property type="entry name" value="Dihydroorotate Dehydrogenase A, chain A, domain 2"/>
    <property type="match status" value="1"/>
</dbReference>